<dbReference type="AlphaFoldDB" id="A0A0W8FT18"/>
<dbReference type="GO" id="GO:0005524">
    <property type="term" value="F:ATP binding"/>
    <property type="evidence" value="ECO:0007669"/>
    <property type="project" value="UniProtKB-KW"/>
</dbReference>
<dbReference type="CDD" id="cd19481">
    <property type="entry name" value="RecA-like_protease"/>
    <property type="match status" value="1"/>
</dbReference>
<dbReference type="EMBL" id="LNQE01000864">
    <property type="protein sequence ID" value="KUG24064.1"/>
    <property type="molecule type" value="Genomic_DNA"/>
</dbReference>
<keyword evidence="3" id="KW-0067">ATP-binding</keyword>
<organism evidence="5">
    <name type="scientific">hydrocarbon metagenome</name>
    <dbReference type="NCBI Taxonomy" id="938273"/>
    <lineage>
        <taxon>unclassified sequences</taxon>
        <taxon>metagenomes</taxon>
        <taxon>ecological metagenomes</taxon>
    </lineage>
</organism>
<dbReference type="InterPro" id="IPR027417">
    <property type="entry name" value="P-loop_NTPase"/>
</dbReference>
<evidence type="ECO:0000256" key="3">
    <source>
        <dbReference type="ARBA" id="ARBA00022840"/>
    </source>
</evidence>
<proteinExistence type="inferred from homology"/>
<dbReference type="InterPro" id="IPR050221">
    <property type="entry name" value="26S_Proteasome_ATPase"/>
</dbReference>
<dbReference type="SMART" id="SM00382">
    <property type="entry name" value="AAA"/>
    <property type="match status" value="1"/>
</dbReference>
<evidence type="ECO:0000313" key="5">
    <source>
        <dbReference type="EMBL" id="KUG24064.1"/>
    </source>
</evidence>
<gene>
    <name evidence="5" type="ORF">ASZ90_006115</name>
</gene>
<name>A0A0W8FT18_9ZZZZ</name>
<reference evidence="5" key="1">
    <citation type="journal article" date="2015" name="Proc. Natl. Acad. Sci. U.S.A.">
        <title>Networks of energetic and metabolic interactions define dynamics in microbial communities.</title>
        <authorList>
            <person name="Embree M."/>
            <person name="Liu J.K."/>
            <person name="Al-Bassam M.M."/>
            <person name="Zengler K."/>
        </authorList>
    </citation>
    <scope>NUCLEOTIDE SEQUENCE</scope>
</reference>
<accession>A0A0W8FT18</accession>
<dbReference type="Pfam" id="PF00004">
    <property type="entry name" value="AAA"/>
    <property type="match status" value="1"/>
</dbReference>
<comment type="similarity">
    <text evidence="1">Belongs to the AAA ATPase family.</text>
</comment>
<dbReference type="InterPro" id="IPR003959">
    <property type="entry name" value="ATPase_AAA_core"/>
</dbReference>
<dbReference type="SUPFAM" id="SSF52540">
    <property type="entry name" value="P-loop containing nucleoside triphosphate hydrolases"/>
    <property type="match status" value="1"/>
</dbReference>
<dbReference type="InterPro" id="IPR054472">
    <property type="entry name" value="WHD"/>
</dbReference>
<keyword evidence="2" id="KW-0547">Nucleotide-binding</keyword>
<evidence type="ECO:0000256" key="2">
    <source>
        <dbReference type="ARBA" id="ARBA00022741"/>
    </source>
</evidence>
<comment type="caution">
    <text evidence="5">The sequence shown here is derived from an EMBL/GenBank/DDBJ whole genome shotgun (WGS) entry which is preliminary data.</text>
</comment>
<feature type="domain" description="AAA+ ATPase" evidence="4">
    <location>
        <begin position="293"/>
        <end position="412"/>
    </location>
</feature>
<dbReference type="InterPro" id="IPR003593">
    <property type="entry name" value="AAA+_ATPase"/>
</dbReference>
<dbReference type="GO" id="GO:0016887">
    <property type="term" value="F:ATP hydrolysis activity"/>
    <property type="evidence" value="ECO:0007669"/>
    <property type="project" value="InterPro"/>
</dbReference>
<evidence type="ECO:0000259" key="4">
    <source>
        <dbReference type="SMART" id="SM00382"/>
    </source>
</evidence>
<dbReference type="Pfam" id="PF22977">
    <property type="entry name" value="WHD"/>
    <property type="match status" value="1"/>
</dbReference>
<protein>
    <submittedName>
        <fullName evidence="5">Atpase, aaa family</fullName>
    </submittedName>
</protein>
<evidence type="ECO:0000256" key="1">
    <source>
        <dbReference type="ARBA" id="ARBA00006914"/>
    </source>
</evidence>
<dbReference type="Gene3D" id="3.40.50.300">
    <property type="entry name" value="P-loop containing nucleotide triphosphate hydrolases"/>
    <property type="match status" value="1"/>
</dbReference>
<dbReference type="PANTHER" id="PTHR23073">
    <property type="entry name" value="26S PROTEASOME REGULATORY SUBUNIT"/>
    <property type="match status" value="1"/>
</dbReference>
<sequence>MMEMQNIAVNSPMSPRNQAGQLLSLSRDHIHGMDNMPFADNFDYLDALEKEALLILVLSALRNGKADWSTRDSTIDKVSSALSLSTNDFHTEKIQSELDRMQKINKARENASLRTGIKLFFPVFCTENNLDAFDQKILLLLFMNATSERFRETFSFCEFEEDKRGIKIRIILSSLCSDYRDQLEKRTHFSRNAPLVNREIIFFQHDFDKQSSSHVVDEIVTINERHVRYIIGDDNLYNSTYKEIAIEKSSIKLDKVILPASMKDQIVLNVERYTRQRKRNKASRLDEFLEYGTALTMLFQGPSGTGKTMMAKALAHHFNRPLITVKVDETKYYWHLEHLMVQAFREAALLNGFVFFDEADDLFKEGSYLSRMLLIQIEKARCVVIFATNKGGQIDPAMERRIPMKFHFPLPDAEQRLKIWQVLFPNFVKFAPDVDLNALNRRYPFSGGLIKNTIFLAANLAEPDDKGNYIITRQVLEQSADLQTKQMIESDKFCKTYEPAKTIDNLPLADKQKTELKNMAEAFKYAQKKGAGLNILFSDVFLETGIHAADAFAAECGLKVKAFKYSDLDTFYKDNELKDNVTHEKIKLVDYAFSQTTEEAHLLLIVDYNGAINWNETGDKKDMENNLSVKTGVAAFLNKLREYRGLCCLVMHQCPESNIPLEFHAHLKLEYPPEEMQVEHWARNILPNPTSNNDIIKFVERYPMHIAEIDCILHRASIQSLIEGKTHAPSLETVKSVITRYRGVNRTPLLFGKRKL</sequence>